<dbReference type="RefSeq" id="WP_264734647.1">
    <property type="nucleotide sequence ID" value="NZ_JAPDNR010000001.1"/>
</dbReference>
<comment type="caution">
    <text evidence="2">The sequence shown here is derived from an EMBL/GenBank/DDBJ whole genome shotgun (WGS) entry which is preliminary data.</text>
</comment>
<feature type="transmembrane region" description="Helical" evidence="1">
    <location>
        <begin position="6"/>
        <end position="23"/>
    </location>
</feature>
<evidence type="ECO:0000256" key="1">
    <source>
        <dbReference type="SAM" id="Phobius"/>
    </source>
</evidence>
<name>A0ABT3IV22_9BACT</name>
<organism evidence="2 3">
    <name type="scientific">Chitinophaga nivalis</name>
    <dbReference type="NCBI Taxonomy" id="2991709"/>
    <lineage>
        <taxon>Bacteria</taxon>
        <taxon>Pseudomonadati</taxon>
        <taxon>Bacteroidota</taxon>
        <taxon>Chitinophagia</taxon>
        <taxon>Chitinophagales</taxon>
        <taxon>Chitinophagaceae</taxon>
        <taxon>Chitinophaga</taxon>
    </lineage>
</organism>
<keyword evidence="1" id="KW-0472">Membrane</keyword>
<proteinExistence type="predicted"/>
<evidence type="ECO:0000313" key="3">
    <source>
        <dbReference type="Proteomes" id="UP001207742"/>
    </source>
</evidence>
<evidence type="ECO:0000313" key="2">
    <source>
        <dbReference type="EMBL" id="MCW3487842.1"/>
    </source>
</evidence>
<reference evidence="2 3" key="1">
    <citation type="submission" date="2022-10" db="EMBL/GenBank/DDBJ databases">
        <title>Chitinophaga nivalis PC15 sp. nov., isolated from Pyeongchang county, South Korea.</title>
        <authorList>
            <person name="Trinh H.N."/>
        </authorList>
    </citation>
    <scope>NUCLEOTIDE SEQUENCE [LARGE SCALE GENOMIC DNA]</scope>
    <source>
        <strain evidence="2 3">PC14</strain>
    </source>
</reference>
<gene>
    <name evidence="2" type="ORF">OL497_28380</name>
</gene>
<accession>A0ABT3IV22</accession>
<keyword evidence="1" id="KW-1133">Transmembrane helix</keyword>
<dbReference type="EMBL" id="JAPDNS010000002">
    <property type="protein sequence ID" value="MCW3487842.1"/>
    <property type="molecule type" value="Genomic_DNA"/>
</dbReference>
<protein>
    <submittedName>
        <fullName evidence="2">FixH family protein</fullName>
    </submittedName>
</protein>
<keyword evidence="3" id="KW-1185">Reference proteome</keyword>
<sequence>MHWGHKIILVFVVFAAGMLTLVTKSMRTKIDMVTPDYYSEELKYQQIIDGQQHAAALSAPVVISQPDDHVAVSFPAELHGRSFTGKITFYRPSDSGKDVILPLQTNTEGQQLISKSLLTKGNYKIKLQWEMDGKPFYQEQSLHIH</sequence>
<dbReference type="InterPro" id="IPR008620">
    <property type="entry name" value="FixH"/>
</dbReference>
<dbReference type="Pfam" id="PF05751">
    <property type="entry name" value="FixH"/>
    <property type="match status" value="1"/>
</dbReference>
<dbReference type="Proteomes" id="UP001207742">
    <property type="component" value="Unassembled WGS sequence"/>
</dbReference>
<keyword evidence="1" id="KW-0812">Transmembrane</keyword>